<gene>
    <name evidence="1" type="primary">hdl IVa</name>
    <name evidence="1" type="ORF">ENSA5_62130</name>
</gene>
<sequence length="216" mass="23227">MIPIAGPDTALLLDAAGTLLHPAVPVPETYARLTAEHGREVTPTVVSERFGEIMKRAAPLRRDAPDWRPFWRVVVAHCTGSDDPALLDALIDHYRQAEAWTVAAGAAVCCERVRARGMKVVVVSNWDIHLRPLLTSLEVHAFIDAILVSAEERLEKPDPRMFSRACARVGVAPGAAVHVGDDPDDDVAGAEAAGCAALLFGRDVADFGELARVLMP</sequence>
<dbReference type="PANTHER" id="PTHR46649">
    <property type="match status" value="1"/>
</dbReference>
<evidence type="ECO:0000313" key="2">
    <source>
        <dbReference type="Proteomes" id="UP000237968"/>
    </source>
</evidence>
<dbReference type="RefSeq" id="WP_181198348.1">
    <property type="nucleotide sequence ID" value="NZ_PVNK01000269.1"/>
</dbReference>
<dbReference type="Pfam" id="PF00702">
    <property type="entry name" value="Hydrolase"/>
    <property type="match status" value="1"/>
</dbReference>
<dbReference type="SFLD" id="SFLDG01129">
    <property type="entry name" value="C1.5:_HAD__Beta-PGM__Phosphata"/>
    <property type="match status" value="1"/>
</dbReference>
<dbReference type="Proteomes" id="UP000237968">
    <property type="component" value="Unassembled WGS sequence"/>
</dbReference>
<dbReference type="SUPFAM" id="SSF56784">
    <property type="entry name" value="HAD-like"/>
    <property type="match status" value="1"/>
</dbReference>
<dbReference type="PANTHER" id="PTHR46649:SF4">
    <property type="entry name" value="HALOACID DEHALOGENASE-LIKE HYDROLASE (HAD) SUPERFAMILY PROTEIN"/>
    <property type="match status" value="1"/>
</dbReference>
<dbReference type="EMBL" id="PVNK01000269">
    <property type="protein sequence ID" value="PRP90779.1"/>
    <property type="molecule type" value="Genomic_DNA"/>
</dbReference>
<dbReference type="InterPro" id="IPR023214">
    <property type="entry name" value="HAD_sf"/>
</dbReference>
<dbReference type="NCBIfam" id="TIGR01549">
    <property type="entry name" value="HAD-SF-IA-v1"/>
    <property type="match status" value="1"/>
</dbReference>
<dbReference type="Gene3D" id="3.40.50.1000">
    <property type="entry name" value="HAD superfamily/HAD-like"/>
    <property type="match status" value="1"/>
</dbReference>
<reference evidence="1 2" key="1">
    <citation type="submission" date="2018-03" db="EMBL/GenBank/DDBJ databases">
        <title>Draft Genome Sequences of the Obligatory Marine Myxobacteria Enhygromyxa salina SWB005.</title>
        <authorList>
            <person name="Poehlein A."/>
            <person name="Moghaddam J.A."/>
            <person name="Harms H."/>
            <person name="Alanjari M."/>
            <person name="Koenig G.M."/>
            <person name="Daniel R."/>
            <person name="Schaeberle T.F."/>
        </authorList>
    </citation>
    <scope>NUCLEOTIDE SEQUENCE [LARGE SCALE GENOMIC DNA]</scope>
    <source>
        <strain evidence="1 2">SWB005</strain>
    </source>
</reference>
<dbReference type="GO" id="GO:0018784">
    <property type="term" value="F:(S)-2-haloacid dehalogenase activity"/>
    <property type="evidence" value="ECO:0007669"/>
    <property type="project" value="UniProtKB-EC"/>
</dbReference>
<dbReference type="AlphaFoldDB" id="A0A2S9XD31"/>
<name>A0A2S9XD31_9BACT</name>
<proteinExistence type="predicted"/>
<dbReference type="SFLD" id="SFLDS00003">
    <property type="entry name" value="Haloacid_Dehalogenase"/>
    <property type="match status" value="1"/>
</dbReference>
<dbReference type="PRINTS" id="PR00413">
    <property type="entry name" value="HADHALOGNASE"/>
</dbReference>
<dbReference type="EC" id="3.8.1.2" evidence="1"/>
<dbReference type="InterPro" id="IPR006439">
    <property type="entry name" value="HAD-SF_hydro_IA"/>
</dbReference>
<comment type="caution">
    <text evidence="1">The sequence shown here is derived from an EMBL/GenBank/DDBJ whole genome shotgun (WGS) entry which is preliminary data.</text>
</comment>
<keyword evidence="1" id="KW-0378">Hydrolase</keyword>
<dbReference type="InterPro" id="IPR036412">
    <property type="entry name" value="HAD-like_sf"/>
</dbReference>
<keyword evidence="2" id="KW-1185">Reference proteome</keyword>
<organism evidence="1 2">
    <name type="scientific">Enhygromyxa salina</name>
    <dbReference type="NCBI Taxonomy" id="215803"/>
    <lineage>
        <taxon>Bacteria</taxon>
        <taxon>Pseudomonadati</taxon>
        <taxon>Myxococcota</taxon>
        <taxon>Polyangia</taxon>
        <taxon>Nannocystales</taxon>
        <taxon>Nannocystaceae</taxon>
        <taxon>Enhygromyxa</taxon>
    </lineage>
</organism>
<dbReference type="InterPro" id="IPR044924">
    <property type="entry name" value="HAD-SF_hydro_IA_REG-2-like_cap"/>
</dbReference>
<dbReference type="Gene3D" id="1.10.150.720">
    <property type="entry name" value="Haloacid dehalogenase-like hydrolase"/>
    <property type="match status" value="1"/>
</dbReference>
<accession>A0A2S9XD31</accession>
<protein>
    <submittedName>
        <fullName evidence="1">(S)-2-haloacid dehalogenase 4A</fullName>
        <ecNumber evidence="1">3.8.1.2</ecNumber>
    </submittedName>
</protein>
<evidence type="ECO:0000313" key="1">
    <source>
        <dbReference type="EMBL" id="PRP90779.1"/>
    </source>
</evidence>